<keyword evidence="3" id="KW-1185">Reference proteome</keyword>
<evidence type="ECO:0000313" key="2">
    <source>
        <dbReference type="EMBL" id="KGN59692.1"/>
    </source>
</evidence>
<dbReference type="Proteomes" id="UP000029981">
    <property type="component" value="Chromosome 3"/>
</dbReference>
<reference evidence="2 3" key="3">
    <citation type="journal article" date="2010" name="BMC Genomics">
        <title>Transcriptome sequencing and comparative analysis of cucumber flowers with different sex types.</title>
        <authorList>
            <person name="Guo S."/>
            <person name="Zheng Y."/>
            <person name="Joung J.G."/>
            <person name="Liu S."/>
            <person name="Zhang Z."/>
            <person name="Crasta O.R."/>
            <person name="Sobral B.W."/>
            <person name="Xu Y."/>
            <person name="Huang S."/>
            <person name="Fei Z."/>
        </authorList>
    </citation>
    <scope>NUCLEOTIDE SEQUENCE [LARGE SCALE GENOMIC DNA]</scope>
    <source>
        <strain evidence="3">cv. 9930</strain>
    </source>
</reference>
<protein>
    <recommendedName>
        <fullName evidence="4">Secreted protein</fullName>
    </recommendedName>
</protein>
<keyword evidence="1" id="KW-0732">Signal</keyword>
<accession>A0A0A0LG70</accession>
<organism evidence="2 3">
    <name type="scientific">Cucumis sativus</name>
    <name type="common">Cucumber</name>
    <dbReference type="NCBI Taxonomy" id="3659"/>
    <lineage>
        <taxon>Eukaryota</taxon>
        <taxon>Viridiplantae</taxon>
        <taxon>Streptophyta</taxon>
        <taxon>Embryophyta</taxon>
        <taxon>Tracheophyta</taxon>
        <taxon>Spermatophyta</taxon>
        <taxon>Magnoliopsida</taxon>
        <taxon>eudicotyledons</taxon>
        <taxon>Gunneridae</taxon>
        <taxon>Pentapetalae</taxon>
        <taxon>rosids</taxon>
        <taxon>fabids</taxon>
        <taxon>Cucurbitales</taxon>
        <taxon>Cucurbitaceae</taxon>
        <taxon>Benincaseae</taxon>
        <taxon>Cucumis</taxon>
    </lineage>
</organism>
<dbReference type="Gramene" id="KGN59692">
    <property type="protein sequence ID" value="KGN59692"/>
    <property type="gene ID" value="Csa_3G838710"/>
</dbReference>
<evidence type="ECO:0000256" key="1">
    <source>
        <dbReference type="SAM" id="SignalP"/>
    </source>
</evidence>
<reference evidence="2 3" key="1">
    <citation type="journal article" date="2009" name="Nat. Genet.">
        <title>The genome of the cucumber, Cucumis sativus L.</title>
        <authorList>
            <person name="Huang S."/>
            <person name="Li R."/>
            <person name="Zhang Z."/>
            <person name="Li L."/>
            <person name="Gu X."/>
            <person name="Fan W."/>
            <person name="Lucas W.J."/>
            <person name="Wang X."/>
            <person name="Xie B."/>
            <person name="Ni P."/>
            <person name="Ren Y."/>
            <person name="Zhu H."/>
            <person name="Li J."/>
            <person name="Lin K."/>
            <person name="Jin W."/>
            <person name="Fei Z."/>
            <person name="Li G."/>
            <person name="Staub J."/>
            <person name="Kilian A."/>
            <person name="van der Vossen E.A."/>
            <person name="Wu Y."/>
            <person name="Guo J."/>
            <person name="He J."/>
            <person name="Jia Z."/>
            <person name="Ren Y."/>
            <person name="Tian G."/>
            <person name="Lu Y."/>
            <person name="Ruan J."/>
            <person name="Qian W."/>
            <person name="Wang M."/>
            <person name="Huang Q."/>
            <person name="Li B."/>
            <person name="Xuan Z."/>
            <person name="Cao J."/>
            <person name="Asan"/>
            <person name="Wu Z."/>
            <person name="Zhang J."/>
            <person name="Cai Q."/>
            <person name="Bai Y."/>
            <person name="Zhao B."/>
            <person name="Han Y."/>
            <person name="Li Y."/>
            <person name="Li X."/>
            <person name="Wang S."/>
            <person name="Shi Q."/>
            <person name="Liu S."/>
            <person name="Cho W.K."/>
            <person name="Kim J.Y."/>
            <person name="Xu Y."/>
            <person name="Heller-Uszynska K."/>
            <person name="Miao H."/>
            <person name="Cheng Z."/>
            <person name="Zhang S."/>
            <person name="Wu J."/>
            <person name="Yang Y."/>
            <person name="Kang H."/>
            <person name="Li M."/>
            <person name="Liang H."/>
            <person name="Ren X."/>
            <person name="Shi Z."/>
            <person name="Wen M."/>
            <person name="Jian M."/>
            <person name="Yang H."/>
            <person name="Zhang G."/>
            <person name="Yang Z."/>
            <person name="Chen R."/>
            <person name="Liu S."/>
            <person name="Li J."/>
            <person name="Ma L."/>
            <person name="Liu H."/>
            <person name="Zhou Y."/>
            <person name="Zhao J."/>
            <person name="Fang X."/>
            <person name="Li G."/>
            <person name="Fang L."/>
            <person name="Li Y."/>
            <person name="Liu D."/>
            <person name="Zheng H."/>
            <person name="Zhang Y."/>
            <person name="Qin N."/>
            <person name="Li Z."/>
            <person name="Yang G."/>
            <person name="Yang S."/>
            <person name="Bolund L."/>
            <person name="Kristiansen K."/>
            <person name="Zheng H."/>
            <person name="Li S."/>
            <person name="Zhang X."/>
            <person name="Yang H."/>
            <person name="Wang J."/>
            <person name="Sun R."/>
            <person name="Zhang B."/>
            <person name="Jiang S."/>
            <person name="Wang J."/>
            <person name="Du Y."/>
            <person name="Li S."/>
        </authorList>
    </citation>
    <scope>NUCLEOTIDE SEQUENCE [LARGE SCALE GENOMIC DNA]</scope>
    <source>
        <strain evidence="3">cv. 9930</strain>
    </source>
</reference>
<gene>
    <name evidence="2" type="ORF">Csa_3G838710</name>
</gene>
<proteinExistence type="predicted"/>
<evidence type="ECO:0000313" key="3">
    <source>
        <dbReference type="Proteomes" id="UP000029981"/>
    </source>
</evidence>
<reference evidence="2 3" key="4">
    <citation type="journal article" date="2011" name="BMC Genomics">
        <title>RNA-Seq improves annotation of protein-coding genes in the cucumber genome.</title>
        <authorList>
            <person name="Li Z."/>
            <person name="Zhang Z."/>
            <person name="Yan P."/>
            <person name="Huang S."/>
            <person name="Fei Z."/>
            <person name="Lin K."/>
        </authorList>
    </citation>
    <scope>NUCLEOTIDE SEQUENCE [LARGE SCALE GENOMIC DNA]</scope>
    <source>
        <strain evidence="3">cv. 9930</strain>
    </source>
</reference>
<reference evidence="2 3" key="2">
    <citation type="journal article" date="2009" name="PLoS ONE">
        <title>An integrated genetic and cytogenetic map of the cucumber genome.</title>
        <authorList>
            <person name="Ren Y."/>
            <person name="Zhang Z."/>
            <person name="Liu J."/>
            <person name="Staub J.E."/>
            <person name="Han Y."/>
            <person name="Cheng Z."/>
            <person name="Li X."/>
            <person name="Lu J."/>
            <person name="Miao H."/>
            <person name="Kang H."/>
            <person name="Xie B."/>
            <person name="Gu X."/>
            <person name="Wang X."/>
            <person name="Du Y."/>
            <person name="Jin W."/>
            <person name="Huang S."/>
        </authorList>
    </citation>
    <scope>NUCLEOTIDE SEQUENCE [LARGE SCALE GENOMIC DNA]</scope>
    <source>
        <strain evidence="3">cv. 9930</strain>
    </source>
</reference>
<feature type="signal peptide" evidence="1">
    <location>
        <begin position="1"/>
        <end position="28"/>
    </location>
</feature>
<dbReference type="EMBL" id="CM002924">
    <property type="protein sequence ID" value="KGN59692.1"/>
    <property type="molecule type" value="Genomic_DNA"/>
</dbReference>
<name>A0A0A0LG70_CUCSA</name>
<sequence length="101" mass="11548">MRMLVGLVRWFAGLAGWFVAFRCNFSDCFELVNALSHKSLDLSEFADFFEDIEVLAMSASVHGLAHRLAKSLCCMAIRGVVLCPIVLHYLEMGWGFIYYRY</sequence>
<evidence type="ECO:0008006" key="4">
    <source>
        <dbReference type="Google" id="ProtNLM"/>
    </source>
</evidence>
<feature type="chain" id="PRO_5001966072" description="Secreted protein" evidence="1">
    <location>
        <begin position="29"/>
        <end position="101"/>
    </location>
</feature>
<dbReference type="AlphaFoldDB" id="A0A0A0LG70"/>